<dbReference type="HOGENOM" id="CLU_050006_7_2_0"/>
<dbReference type="Gene3D" id="3.20.20.150">
    <property type="entry name" value="Divalent-metal-dependent TIM barrel enzymes"/>
    <property type="match status" value="1"/>
</dbReference>
<dbReference type="GO" id="GO:0006281">
    <property type="term" value="P:DNA repair"/>
    <property type="evidence" value="ECO:0007669"/>
    <property type="project" value="InterPro"/>
</dbReference>
<dbReference type="InterPro" id="IPR013022">
    <property type="entry name" value="Xyl_isomerase-like_TIM-brl"/>
</dbReference>
<dbReference type="eggNOG" id="COG1082">
    <property type="taxonomic scope" value="Bacteria"/>
</dbReference>
<dbReference type="EMBL" id="CP002630">
    <property type="protein sequence ID" value="AEB12898.1"/>
    <property type="molecule type" value="Genomic_DNA"/>
</dbReference>
<dbReference type="Proteomes" id="UP000007030">
    <property type="component" value="Chromosome"/>
</dbReference>
<dbReference type="RefSeq" id="WP_013704943.1">
    <property type="nucleotide sequence ID" value="NC_015387.1"/>
</dbReference>
<feature type="domain" description="Xylose isomerase-like TIM barrel" evidence="1">
    <location>
        <begin position="20"/>
        <end position="254"/>
    </location>
</feature>
<dbReference type="GO" id="GO:0003677">
    <property type="term" value="F:DNA binding"/>
    <property type="evidence" value="ECO:0007669"/>
    <property type="project" value="InterPro"/>
</dbReference>
<dbReference type="InterPro" id="IPR001719">
    <property type="entry name" value="AP_endonuc_2"/>
</dbReference>
<dbReference type="InterPro" id="IPR050312">
    <property type="entry name" value="IolE/XylAMocC-like"/>
</dbReference>
<dbReference type="OrthoDB" id="9801960at2"/>
<dbReference type="KEGG" id="mhd:Marky_2176"/>
<dbReference type="AlphaFoldDB" id="F2NR49"/>
<sequence>MKLGFSPFTAGITDYREAFDLAAELGLALELEYDVHEMFPQLPTARELAQMGRAAGVGFTVHLPFVDLNLASLVPAVWRQSVERVQQGLEFASTVGARVGVLHTGMVPVRHPFVVEAALERLRAALEALTPLPVPVAVENLVPSYHVFIDAPETLADLVRAAGDRYGFCLDLGHAFIQGGIEQIAAYLQAMEGRLLHLHVHDNHGVSDDHLALGLGRIPFHQFREELRGFEGTVALEVQGGAEGVRASVRRLREAWDI</sequence>
<dbReference type="PANTHER" id="PTHR12110:SF21">
    <property type="entry name" value="XYLOSE ISOMERASE-LIKE TIM BARREL DOMAIN-CONTAINING PROTEIN"/>
    <property type="match status" value="1"/>
</dbReference>
<evidence type="ECO:0000313" key="3">
    <source>
        <dbReference type="Proteomes" id="UP000007030"/>
    </source>
</evidence>
<reference evidence="2 3" key="1">
    <citation type="journal article" date="2012" name="Stand. Genomic Sci.">
        <title>Complete genome sequence of the aerobic, heterotroph Marinithermus hydrothermalis type strain (T1(T)) from a deep-sea hydrothermal vent chimney.</title>
        <authorList>
            <person name="Copeland A."/>
            <person name="Gu W."/>
            <person name="Yasawong M."/>
            <person name="Lapidus A."/>
            <person name="Lucas S."/>
            <person name="Deshpande S."/>
            <person name="Pagani I."/>
            <person name="Tapia R."/>
            <person name="Cheng J.F."/>
            <person name="Goodwin L.A."/>
            <person name="Pitluck S."/>
            <person name="Liolios K."/>
            <person name="Ivanova N."/>
            <person name="Mavromatis K."/>
            <person name="Mikhailova N."/>
            <person name="Pati A."/>
            <person name="Chen A."/>
            <person name="Palaniappan K."/>
            <person name="Land M."/>
            <person name="Pan C."/>
            <person name="Brambilla E.M."/>
            <person name="Rohde M."/>
            <person name="Tindall B.J."/>
            <person name="Sikorski J."/>
            <person name="Goker M."/>
            <person name="Detter J.C."/>
            <person name="Bristow J."/>
            <person name="Eisen J.A."/>
            <person name="Markowitz V."/>
            <person name="Hugenholtz P."/>
            <person name="Kyrpides N.C."/>
            <person name="Klenk H.P."/>
            <person name="Woyke T."/>
        </authorList>
    </citation>
    <scope>NUCLEOTIDE SEQUENCE [LARGE SCALE GENOMIC DNA]</scope>
    <source>
        <strain evidence="3">DSM 14884 / JCM 11576 / T1</strain>
    </source>
</reference>
<dbReference type="Pfam" id="PF01261">
    <property type="entry name" value="AP_endonuc_2"/>
    <property type="match status" value="1"/>
</dbReference>
<proteinExistence type="predicted"/>
<dbReference type="STRING" id="869210.Marky_2176"/>
<accession>F2NR49</accession>
<evidence type="ECO:0000313" key="2">
    <source>
        <dbReference type="EMBL" id="AEB12898.1"/>
    </source>
</evidence>
<organism evidence="2 3">
    <name type="scientific">Marinithermus hydrothermalis (strain DSM 14884 / JCM 11576 / T1)</name>
    <dbReference type="NCBI Taxonomy" id="869210"/>
    <lineage>
        <taxon>Bacteria</taxon>
        <taxon>Thermotogati</taxon>
        <taxon>Deinococcota</taxon>
        <taxon>Deinococci</taxon>
        <taxon>Thermales</taxon>
        <taxon>Thermaceae</taxon>
        <taxon>Marinithermus</taxon>
    </lineage>
</organism>
<dbReference type="SUPFAM" id="SSF51658">
    <property type="entry name" value="Xylose isomerase-like"/>
    <property type="match status" value="1"/>
</dbReference>
<name>F2NR49_MARHT</name>
<dbReference type="GO" id="GO:0008270">
    <property type="term" value="F:zinc ion binding"/>
    <property type="evidence" value="ECO:0007669"/>
    <property type="project" value="InterPro"/>
</dbReference>
<dbReference type="InterPro" id="IPR036237">
    <property type="entry name" value="Xyl_isomerase-like_sf"/>
</dbReference>
<protein>
    <submittedName>
        <fullName evidence="2">Xylose isomerase domain-containing protein TIM barrel</fullName>
    </submittedName>
</protein>
<evidence type="ECO:0000259" key="1">
    <source>
        <dbReference type="Pfam" id="PF01261"/>
    </source>
</evidence>
<keyword evidence="3" id="KW-1185">Reference proteome</keyword>
<keyword evidence="2" id="KW-0413">Isomerase</keyword>
<gene>
    <name evidence="2" type="ordered locus">Marky_2176</name>
</gene>
<dbReference type="SMART" id="SM00518">
    <property type="entry name" value="AP2Ec"/>
    <property type="match status" value="1"/>
</dbReference>
<dbReference type="GO" id="GO:0016853">
    <property type="term" value="F:isomerase activity"/>
    <property type="evidence" value="ECO:0007669"/>
    <property type="project" value="UniProtKB-KW"/>
</dbReference>
<dbReference type="PANTHER" id="PTHR12110">
    <property type="entry name" value="HYDROXYPYRUVATE ISOMERASE"/>
    <property type="match status" value="1"/>
</dbReference>